<organism evidence="1 2">
    <name type="scientific">Cetobacterium ceti</name>
    <dbReference type="NCBI Taxonomy" id="180163"/>
    <lineage>
        <taxon>Bacteria</taxon>
        <taxon>Fusobacteriati</taxon>
        <taxon>Fusobacteriota</taxon>
        <taxon>Fusobacteriia</taxon>
        <taxon>Fusobacteriales</taxon>
        <taxon>Fusobacteriaceae</taxon>
        <taxon>Cetobacterium</taxon>
    </lineage>
</organism>
<evidence type="ECO:0000313" key="2">
    <source>
        <dbReference type="Proteomes" id="UP000191153"/>
    </source>
</evidence>
<protein>
    <submittedName>
        <fullName evidence="1">Uncharacterized protein</fullName>
    </submittedName>
</protein>
<proteinExistence type="predicted"/>
<dbReference type="STRING" id="180163.SAMN02745174_01208"/>
<accession>A0A1T4MFN5</accession>
<dbReference type="EMBL" id="FUWX01000008">
    <property type="protein sequence ID" value="SJZ65829.1"/>
    <property type="molecule type" value="Genomic_DNA"/>
</dbReference>
<sequence length="47" mass="5709">MKKIDYVISGLPFLNFKENERDTIFQEIFKLLNGKFILFQYTKKDSF</sequence>
<evidence type="ECO:0000313" key="1">
    <source>
        <dbReference type="EMBL" id="SJZ65829.1"/>
    </source>
</evidence>
<reference evidence="1 2" key="1">
    <citation type="submission" date="2017-02" db="EMBL/GenBank/DDBJ databases">
        <authorList>
            <person name="Peterson S.W."/>
        </authorList>
    </citation>
    <scope>NUCLEOTIDE SEQUENCE [LARGE SCALE GENOMIC DNA]</scope>
    <source>
        <strain evidence="1 2">ATCC 700028</strain>
    </source>
</reference>
<keyword evidence="2" id="KW-1185">Reference proteome</keyword>
<dbReference type="RefSeq" id="WP_159443574.1">
    <property type="nucleotide sequence ID" value="NZ_FUWX01000008.1"/>
</dbReference>
<name>A0A1T4MFN5_9FUSO</name>
<dbReference type="OrthoDB" id="9805585at2"/>
<dbReference type="Proteomes" id="UP000191153">
    <property type="component" value="Unassembled WGS sequence"/>
</dbReference>
<gene>
    <name evidence="1" type="ORF">SAMN02745174_01208</name>
</gene>
<dbReference type="AlphaFoldDB" id="A0A1T4MFN5"/>